<organism evidence="1 2">
    <name type="scientific">Echinococcus granulosus</name>
    <name type="common">Hydatid tapeworm</name>
    <dbReference type="NCBI Taxonomy" id="6210"/>
    <lineage>
        <taxon>Eukaryota</taxon>
        <taxon>Metazoa</taxon>
        <taxon>Spiralia</taxon>
        <taxon>Lophotrochozoa</taxon>
        <taxon>Platyhelminthes</taxon>
        <taxon>Cestoda</taxon>
        <taxon>Eucestoda</taxon>
        <taxon>Cyclophyllidea</taxon>
        <taxon>Taeniidae</taxon>
        <taxon>Echinococcus</taxon>
        <taxon>Echinococcus granulosus group</taxon>
    </lineage>
</organism>
<dbReference type="Proteomes" id="UP000019149">
    <property type="component" value="Unassembled WGS sequence"/>
</dbReference>
<dbReference type="KEGG" id="egl:EGR_09935"/>
<sequence>MWFHIKMDAFLVSLTKIELPQNIYNGELSSPSKAQIQLSLRFLPYLEYRLSNRYINKYTDVIEANFGNEIIPKITNNMKDDKGLLSAVFNFRQAQQKLSET</sequence>
<gene>
    <name evidence="1" type="ORF">EGR_09935</name>
</gene>
<comment type="caution">
    <text evidence="1">The sequence shown here is derived from an EMBL/GenBank/DDBJ whole genome shotgun (WGS) entry which is preliminary data.</text>
</comment>
<dbReference type="CTD" id="36345650"/>
<name>W6U3Q6_ECHGR</name>
<proteinExistence type="predicted"/>
<evidence type="ECO:0000313" key="2">
    <source>
        <dbReference type="Proteomes" id="UP000019149"/>
    </source>
</evidence>
<dbReference type="RefSeq" id="XP_024346412.1">
    <property type="nucleotide sequence ID" value="XM_024499184.1"/>
</dbReference>
<dbReference type="AlphaFoldDB" id="W6U3Q6"/>
<dbReference type="EMBL" id="APAU02000176">
    <property type="protein sequence ID" value="EUB55216.1"/>
    <property type="molecule type" value="Genomic_DNA"/>
</dbReference>
<accession>W6U3Q6</accession>
<protein>
    <submittedName>
        <fullName evidence="1">Uncharacterized protein</fullName>
    </submittedName>
</protein>
<dbReference type="GeneID" id="36345650"/>
<reference evidence="1 2" key="1">
    <citation type="journal article" date="2013" name="Nat. Genet.">
        <title>The genome of the hydatid tapeworm Echinococcus granulosus.</title>
        <authorList>
            <person name="Zheng H."/>
            <person name="Zhang W."/>
            <person name="Zhang L."/>
            <person name="Zhang Z."/>
            <person name="Li J."/>
            <person name="Lu G."/>
            <person name="Zhu Y."/>
            <person name="Wang Y."/>
            <person name="Huang Y."/>
            <person name="Liu J."/>
            <person name="Kang H."/>
            <person name="Chen J."/>
            <person name="Wang L."/>
            <person name="Chen A."/>
            <person name="Yu S."/>
            <person name="Gao Z."/>
            <person name="Jin L."/>
            <person name="Gu W."/>
            <person name="Wang Z."/>
            <person name="Zhao L."/>
            <person name="Shi B."/>
            <person name="Wen H."/>
            <person name="Lin R."/>
            <person name="Jones M.K."/>
            <person name="Brejova B."/>
            <person name="Vinar T."/>
            <person name="Zhao G."/>
            <person name="McManus D.P."/>
            <person name="Chen Z."/>
            <person name="Zhou Y."/>
            <person name="Wang S."/>
        </authorList>
    </citation>
    <scope>NUCLEOTIDE SEQUENCE [LARGE SCALE GENOMIC DNA]</scope>
</reference>
<evidence type="ECO:0000313" key="1">
    <source>
        <dbReference type="EMBL" id="EUB55216.1"/>
    </source>
</evidence>
<keyword evidence="2" id="KW-1185">Reference proteome</keyword>